<dbReference type="AlphaFoldDB" id="A0A3D9SLT1"/>
<evidence type="ECO:0000256" key="2">
    <source>
        <dbReference type="ARBA" id="ARBA00022741"/>
    </source>
</evidence>
<dbReference type="Gene3D" id="3.40.50.300">
    <property type="entry name" value="P-loop containing nucleotide triphosphate hydrolases"/>
    <property type="match status" value="1"/>
</dbReference>
<reference evidence="6 7" key="1">
    <citation type="submission" date="2018-08" db="EMBL/GenBank/DDBJ databases">
        <title>Sequencing the genomes of 1000 actinobacteria strains.</title>
        <authorList>
            <person name="Klenk H.-P."/>
        </authorList>
    </citation>
    <scope>NUCLEOTIDE SEQUENCE [LARGE SCALE GENOMIC DNA]</scope>
    <source>
        <strain evidence="6 7">DSM 43927</strain>
    </source>
</reference>
<keyword evidence="2" id="KW-0547">Nucleotide-binding</keyword>
<dbReference type="EMBL" id="QTTT01000001">
    <property type="protein sequence ID" value="REE96882.1"/>
    <property type="molecule type" value="Genomic_DNA"/>
</dbReference>
<dbReference type="SUPFAM" id="SSF52540">
    <property type="entry name" value="P-loop containing nucleoside triphosphate hydrolases"/>
    <property type="match status" value="1"/>
</dbReference>
<dbReference type="PANTHER" id="PTHR42794">
    <property type="entry name" value="HEMIN IMPORT ATP-BINDING PROTEIN HMUV"/>
    <property type="match status" value="1"/>
</dbReference>
<keyword evidence="7" id="KW-1185">Reference proteome</keyword>
<dbReference type="RefSeq" id="WP_245974259.1">
    <property type="nucleotide sequence ID" value="NZ_QTTT01000001.1"/>
</dbReference>
<dbReference type="CDD" id="cd03214">
    <property type="entry name" value="ABC_Iron-Siderophores_B12_Hemin"/>
    <property type="match status" value="1"/>
</dbReference>
<evidence type="ECO:0000256" key="3">
    <source>
        <dbReference type="ARBA" id="ARBA00022840"/>
    </source>
</evidence>
<evidence type="ECO:0000313" key="7">
    <source>
        <dbReference type="Proteomes" id="UP000256661"/>
    </source>
</evidence>
<dbReference type="InterPro" id="IPR003593">
    <property type="entry name" value="AAA+_ATPase"/>
</dbReference>
<dbReference type="InterPro" id="IPR027417">
    <property type="entry name" value="P-loop_NTPase"/>
</dbReference>
<dbReference type="Proteomes" id="UP000256661">
    <property type="component" value="Unassembled WGS sequence"/>
</dbReference>
<feature type="domain" description="ABC transporter" evidence="5">
    <location>
        <begin position="6"/>
        <end position="246"/>
    </location>
</feature>
<evidence type="ECO:0000256" key="1">
    <source>
        <dbReference type="ARBA" id="ARBA00022448"/>
    </source>
</evidence>
<organism evidence="6 7">
    <name type="scientific">Thermomonospora umbrina</name>
    <dbReference type="NCBI Taxonomy" id="111806"/>
    <lineage>
        <taxon>Bacteria</taxon>
        <taxon>Bacillati</taxon>
        <taxon>Actinomycetota</taxon>
        <taxon>Actinomycetes</taxon>
        <taxon>Streptosporangiales</taxon>
        <taxon>Thermomonosporaceae</taxon>
        <taxon>Thermomonospora</taxon>
    </lineage>
</organism>
<evidence type="ECO:0000313" key="6">
    <source>
        <dbReference type="EMBL" id="REE96882.1"/>
    </source>
</evidence>
<sequence length="334" mass="35384">MKGVALRGLAVGYPGRRGRAPRRVLAGLDAVARPGDLTVLIGPNGTGKSTLLRTLSGLQPALDGEVLLDGRDVTSFDPLELARRLAVVLTERDAPALLTARELTALGRHPHTGFTGRLAEADHAVVSWALEAVNAAHLAERPVIELSDGERQRVLTARALAQEPTAILLDEPTAFLDVPSRVALMGLLRRLSRERSLVVVVSTHDLELALRIADRVWLIDPAGALRCGTPEQLALDGAISASFDGGGLSFDAASGVFVLRGGTAGTARIAADGLHRPLLERALAREGWRTGGAGPADLTVTWDGDAYEAVLDGTTRRFATLAELTDWARRPDIA</sequence>
<dbReference type="GO" id="GO:0005524">
    <property type="term" value="F:ATP binding"/>
    <property type="evidence" value="ECO:0007669"/>
    <property type="project" value="UniProtKB-KW"/>
</dbReference>
<comment type="caution">
    <text evidence="6">The sequence shown here is derived from an EMBL/GenBank/DDBJ whole genome shotgun (WGS) entry which is preliminary data.</text>
</comment>
<name>A0A3D9SLT1_9ACTN</name>
<evidence type="ECO:0000259" key="5">
    <source>
        <dbReference type="PROSITE" id="PS50893"/>
    </source>
</evidence>
<dbReference type="PANTHER" id="PTHR42794:SF1">
    <property type="entry name" value="HEMIN IMPORT ATP-BINDING PROTEIN HMUV"/>
    <property type="match status" value="1"/>
</dbReference>
<dbReference type="SMART" id="SM00382">
    <property type="entry name" value="AAA"/>
    <property type="match status" value="1"/>
</dbReference>
<gene>
    <name evidence="6" type="ORF">DFJ69_2335</name>
</gene>
<keyword evidence="3 6" id="KW-0067">ATP-binding</keyword>
<dbReference type="Pfam" id="PF00005">
    <property type="entry name" value="ABC_tran"/>
    <property type="match status" value="1"/>
</dbReference>
<protein>
    <submittedName>
        <fullName evidence="6">Iron complex transport system ATP-binding protein</fullName>
    </submittedName>
</protein>
<dbReference type="GO" id="GO:0016887">
    <property type="term" value="F:ATP hydrolysis activity"/>
    <property type="evidence" value="ECO:0007669"/>
    <property type="project" value="InterPro"/>
</dbReference>
<accession>A0A3D9SLT1</accession>
<keyword evidence="1" id="KW-0813">Transport</keyword>
<dbReference type="PROSITE" id="PS50893">
    <property type="entry name" value="ABC_TRANSPORTER_2"/>
    <property type="match status" value="1"/>
</dbReference>
<proteinExistence type="predicted"/>
<keyword evidence="4" id="KW-1278">Translocase</keyword>
<dbReference type="InterPro" id="IPR003439">
    <property type="entry name" value="ABC_transporter-like_ATP-bd"/>
</dbReference>
<evidence type="ECO:0000256" key="4">
    <source>
        <dbReference type="ARBA" id="ARBA00022967"/>
    </source>
</evidence>